<sequence>CVDSTRNDSIGNIEHFCSMPEMPLLVSRNPIRERSLEMTPVSIALQMYDEDKGTDRSKLPVPEPGDVDRAATLNFSTVHAQIEELNASLQDLQEKANVVIMGEGSSAKVIPFKHNMQRFFDGAETKLADIRTLEVDALASLEAAYSYFQWRPKADSKTPSEDFFTLWAPFVKDFKYLWKKQQAQVTKEKSVHPPVRPRPSLRCVGGGEEDLAAEEAVSARKARPEEDLWARGHHQDQGIRS</sequence>
<gene>
    <name evidence="3" type="ORF">DSTB1V02_LOCUS14440</name>
</gene>
<evidence type="ECO:0000313" key="4">
    <source>
        <dbReference type="Proteomes" id="UP000677054"/>
    </source>
</evidence>
<feature type="region of interest" description="Disordered" evidence="1">
    <location>
        <begin position="188"/>
        <end position="241"/>
    </location>
</feature>
<dbReference type="EMBL" id="LR911337">
    <property type="protein sequence ID" value="CAD7254694.1"/>
    <property type="molecule type" value="Genomic_DNA"/>
</dbReference>
<evidence type="ECO:0000256" key="1">
    <source>
        <dbReference type="SAM" id="MobiDB-lite"/>
    </source>
</evidence>
<protein>
    <recommendedName>
        <fullName evidence="2">FH2 domain-containing protein</fullName>
    </recommendedName>
</protein>
<feature type="domain" description="FH2" evidence="2">
    <location>
        <begin position="52"/>
        <end position="175"/>
    </location>
</feature>
<keyword evidence="4" id="KW-1185">Reference proteome</keyword>
<dbReference type="AlphaFoldDB" id="A0A7R9AIR4"/>
<feature type="non-terminal residue" evidence="3">
    <location>
        <position position="241"/>
    </location>
</feature>
<organism evidence="3">
    <name type="scientific">Darwinula stevensoni</name>
    <dbReference type="NCBI Taxonomy" id="69355"/>
    <lineage>
        <taxon>Eukaryota</taxon>
        <taxon>Metazoa</taxon>
        <taxon>Ecdysozoa</taxon>
        <taxon>Arthropoda</taxon>
        <taxon>Crustacea</taxon>
        <taxon>Oligostraca</taxon>
        <taxon>Ostracoda</taxon>
        <taxon>Podocopa</taxon>
        <taxon>Podocopida</taxon>
        <taxon>Darwinulocopina</taxon>
        <taxon>Darwinuloidea</taxon>
        <taxon>Darwinulidae</taxon>
        <taxon>Darwinula</taxon>
    </lineage>
</organism>
<name>A0A7R9AIR4_9CRUS</name>
<dbReference type="SUPFAM" id="SSF101447">
    <property type="entry name" value="Formin homology 2 domain (FH2 domain)"/>
    <property type="match status" value="1"/>
</dbReference>
<accession>A0A7R9AIR4</accession>
<feature type="non-terminal residue" evidence="3">
    <location>
        <position position="1"/>
    </location>
</feature>
<dbReference type="EMBL" id="CAJPEV010011819">
    <property type="protein sequence ID" value="CAG0906324.1"/>
    <property type="molecule type" value="Genomic_DNA"/>
</dbReference>
<dbReference type="Proteomes" id="UP000677054">
    <property type="component" value="Unassembled WGS sequence"/>
</dbReference>
<dbReference type="OrthoDB" id="427644at2759"/>
<dbReference type="Pfam" id="PF02181">
    <property type="entry name" value="FH2"/>
    <property type="match status" value="1"/>
</dbReference>
<reference evidence="3" key="1">
    <citation type="submission" date="2020-11" db="EMBL/GenBank/DDBJ databases">
        <authorList>
            <person name="Tran Van P."/>
        </authorList>
    </citation>
    <scope>NUCLEOTIDE SEQUENCE</scope>
</reference>
<evidence type="ECO:0000259" key="2">
    <source>
        <dbReference type="Pfam" id="PF02181"/>
    </source>
</evidence>
<dbReference type="InterPro" id="IPR015425">
    <property type="entry name" value="FH2_Formin"/>
</dbReference>
<evidence type="ECO:0000313" key="3">
    <source>
        <dbReference type="EMBL" id="CAD7254694.1"/>
    </source>
</evidence>
<dbReference type="Gene3D" id="1.20.58.2220">
    <property type="entry name" value="Formin, FH2 domain"/>
    <property type="match status" value="1"/>
</dbReference>
<proteinExistence type="predicted"/>
<dbReference type="InterPro" id="IPR042201">
    <property type="entry name" value="FH2_Formin_sf"/>
</dbReference>
<feature type="compositionally biased region" description="Basic and acidic residues" evidence="1">
    <location>
        <begin position="222"/>
        <end position="241"/>
    </location>
</feature>